<comment type="catalytic activity">
    <reaction evidence="20">
        <text>a sterol + UDP-alpha-D-glucose = a sterol 3-beta-D-glucoside + UDP + H(+)</text>
        <dbReference type="Rhea" id="RHEA:22724"/>
        <dbReference type="ChEBI" id="CHEBI:15378"/>
        <dbReference type="ChEBI" id="CHEBI:15889"/>
        <dbReference type="ChEBI" id="CHEBI:37424"/>
        <dbReference type="ChEBI" id="CHEBI:58223"/>
        <dbReference type="ChEBI" id="CHEBI:58885"/>
        <dbReference type="EC" id="2.4.1.173"/>
    </reaction>
    <physiologicalReaction direction="left-to-right" evidence="20">
        <dbReference type="Rhea" id="RHEA:22725"/>
    </physiologicalReaction>
</comment>
<feature type="domain" description="PH" evidence="23">
    <location>
        <begin position="278"/>
        <end position="379"/>
    </location>
</feature>
<dbReference type="GO" id="GO:0006914">
    <property type="term" value="P:autophagy"/>
    <property type="evidence" value="ECO:0007669"/>
    <property type="project" value="UniProtKB-KW"/>
</dbReference>
<evidence type="ECO:0000256" key="12">
    <source>
        <dbReference type="ARBA" id="ARBA00023006"/>
    </source>
</evidence>
<keyword evidence="25" id="KW-1185">Reference proteome</keyword>
<dbReference type="InterPro" id="IPR050426">
    <property type="entry name" value="Glycosyltransferase_28"/>
</dbReference>
<dbReference type="Gene3D" id="3.40.50.2000">
    <property type="entry name" value="Glycogen Phosphorylase B"/>
    <property type="match status" value="2"/>
</dbReference>
<dbReference type="GeneID" id="27347438"/>
<comment type="similarity">
    <text evidence="3">Belongs to the glycosyltransferase 28 family.</text>
</comment>
<dbReference type="GO" id="GO:0005737">
    <property type="term" value="C:cytoplasm"/>
    <property type="evidence" value="ECO:0007669"/>
    <property type="project" value="UniProtKB-SubCell"/>
</dbReference>
<dbReference type="Proteomes" id="UP000054466">
    <property type="component" value="Unassembled WGS sequence"/>
</dbReference>
<dbReference type="FunFam" id="3.40.50.2000:FF:000029">
    <property type="entry name" value="Sterol 3-beta-glucosyltransferase"/>
    <property type="match status" value="1"/>
</dbReference>
<evidence type="ECO:0000256" key="5">
    <source>
        <dbReference type="ARBA" id="ARBA00017894"/>
    </source>
</evidence>
<dbReference type="FunFam" id="2.30.29.30:FF:000303">
    <property type="entry name" value="Sterol 3-beta-glucosyltransferase"/>
    <property type="match status" value="1"/>
</dbReference>
<dbReference type="InterPro" id="IPR010610">
    <property type="entry name" value="EryCIII-like_C"/>
</dbReference>
<dbReference type="Pfam" id="PF00169">
    <property type="entry name" value="PH"/>
    <property type="match status" value="1"/>
</dbReference>
<dbReference type="PROSITE" id="PS50003">
    <property type="entry name" value="PH_DOMAIN"/>
    <property type="match status" value="1"/>
</dbReference>
<evidence type="ECO:0000256" key="3">
    <source>
        <dbReference type="ARBA" id="ARBA00006962"/>
    </source>
</evidence>
<dbReference type="FunFam" id="2.30.29.30:FF:000391">
    <property type="entry name" value="Sterol 3-beta-glucosyltransferase"/>
    <property type="match status" value="1"/>
</dbReference>
<evidence type="ECO:0000256" key="13">
    <source>
        <dbReference type="ARBA" id="ARBA00023011"/>
    </source>
</evidence>
<evidence type="ECO:0000256" key="6">
    <source>
        <dbReference type="ARBA" id="ARBA00022490"/>
    </source>
</evidence>
<dbReference type="InterPro" id="IPR048066">
    <property type="entry name" value="ATG26_PH_GRAM1"/>
</dbReference>
<protein>
    <recommendedName>
        <fullName evidence="5">Sterol 3-beta-glucosyltransferase</fullName>
        <ecNumber evidence="4">2.4.1.173</ecNumber>
    </recommendedName>
    <alternativeName>
        <fullName evidence="18">Autophagy-related protein 26</fullName>
    </alternativeName>
</protein>
<keyword evidence="15" id="KW-0472">Membrane</keyword>
<dbReference type="Pfam" id="PF02893">
    <property type="entry name" value="GRAM"/>
    <property type="match status" value="2"/>
</dbReference>
<dbReference type="GO" id="GO:0005975">
    <property type="term" value="P:carbohydrate metabolic process"/>
    <property type="evidence" value="ECO:0007669"/>
    <property type="project" value="InterPro"/>
</dbReference>
<evidence type="ECO:0000256" key="1">
    <source>
        <dbReference type="ARBA" id="ARBA00004170"/>
    </source>
</evidence>
<comment type="subcellular location">
    <subcellularLocation>
        <location evidence="2">Cytoplasm</location>
    </subcellularLocation>
    <subcellularLocation>
        <location evidence="1">Membrane</location>
        <topology evidence="1">Peripheral membrane protein</topology>
    </subcellularLocation>
</comment>
<evidence type="ECO:0000256" key="10">
    <source>
        <dbReference type="ARBA" id="ARBA00022737"/>
    </source>
</evidence>
<feature type="region of interest" description="Disordered" evidence="22">
    <location>
        <begin position="629"/>
        <end position="667"/>
    </location>
</feature>
<dbReference type="Pfam" id="PF06722">
    <property type="entry name" value="EryCIII-like_C"/>
    <property type="match status" value="1"/>
</dbReference>
<dbReference type="CDD" id="cd03784">
    <property type="entry name" value="GT1_Gtf-like"/>
    <property type="match status" value="1"/>
</dbReference>
<feature type="compositionally biased region" description="Polar residues" evidence="22">
    <location>
        <begin position="641"/>
        <end position="652"/>
    </location>
</feature>
<feature type="compositionally biased region" description="Polar residues" evidence="22">
    <location>
        <begin position="110"/>
        <end position="121"/>
    </location>
</feature>
<keyword evidence="17" id="KW-0753">Steroid metabolism</keyword>
<feature type="region of interest" description="Disordered" evidence="22">
    <location>
        <begin position="454"/>
        <end position="607"/>
    </location>
</feature>
<dbReference type="HOGENOM" id="CLU_000537_6_0_1"/>
<organism evidence="24 25">
    <name type="scientific">Cladophialophora immunda</name>
    <dbReference type="NCBI Taxonomy" id="569365"/>
    <lineage>
        <taxon>Eukaryota</taxon>
        <taxon>Fungi</taxon>
        <taxon>Dikarya</taxon>
        <taxon>Ascomycota</taxon>
        <taxon>Pezizomycotina</taxon>
        <taxon>Eurotiomycetes</taxon>
        <taxon>Chaetothyriomycetidae</taxon>
        <taxon>Chaetothyriales</taxon>
        <taxon>Herpotrichiellaceae</taxon>
        <taxon>Cladophialophora</taxon>
    </lineage>
</organism>
<dbReference type="InterPro" id="IPR048065">
    <property type="entry name" value="ATG26_PH_GRAM2"/>
</dbReference>
<dbReference type="Gene3D" id="2.30.29.30">
    <property type="entry name" value="Pleckstrin-homology domain (PH domain)/Phosphotyrosine-binding domain (PTB)"/>
    <property type="match status" value="3"/>
</dbReference>
<dbReference type="OrthoDB" id="10261837at2759"/>
<dbReference type="FunFam" id="3.40.50.2000:FF:000009">
    <property type="entry name" value="Sterol 3-beta-glucosyltransferase UGT80A2"/>
    <property type="match status" value="1"/>
</dbReference>
<accession>A0A0D2ATR9</accession>
<dbReference type="SMART" id="SM00568">
    <property type="entry name" value="GRAM"/>
    <property type="match status" value="2"/>
</dbReference>
<evidence type="ECO:0000256" key="21">
    <source>
        <dbReference type="ARBA" id="ARBA00059773"/>
    </source>
</evidence>
<dbReference type="GO" id="GO:0016020">
    <property type="term" value="C:membrane"/>
    <property type="evidence" value="ECO:0007669"/>
    <property type="project" value="UniProtKB-SubCell"/>
</dbReference>
<evidence type="ECO:0000256" key="14">
    <source>
        <dbReference type="ARBA" id="ARBA00023098"/>
    </source>
</evidence>
<evidence type="ECO:0000256" key="18">
    <source>
        <dbReference type="ARBA" id="ARBA00029843"/>
    </source>
</evidence>
<evidence type="ECO:0000256" key="15">
    <source>
        <dbReference type="ARBA" id="ARBA00023136"/>
    </source>
</evidence>
<keyword evidence="9" id="KW-0808">Transferase</keyword>
<keyword evidence="6" id="KW-0963">Cytoplasm</keyword>
<gene>
    <name evidence="24" type="ORF">PV07_08244</name>
</gene>
<comment type="catalytic activity">
    <reaction evidence="19">
        <text>ergosterol + UDP-alpha-D-glucose = ergosteryl 3-beta-D-glucoside + UDP + H(+)</text>
        <dbReference type="Rhea" id="RHEA:61836"/>
        <dbReference type="ChEBI" id="CHEBI:15378"/>
        <dbReference type="ChEBI" id="CHEBI:16933"/>
        <dbReference type="ChEBI" id="CHEBI:52973"/>
        <dbReference type="ChEBI" id="CHEBI:58223"/>
        <dbReference type="ChEBI" id="CHEBI:58885"/>
    </reaction>
    <physiologicalReaction direction="left-to-right" evidence="19">
        <dbReference type="Rhea" id="RHEA:61837"/>
    </physiologicalReaction>
</comment>
<feature type="compositionally biased region" description="Acidic residues" evidence="22">
    <location>
        <begin position="84"/>
        <end position="93"/>
    </location>
</feature>
<feature type="compositionally biased region" description="Basic residues" evidence="22">
    <location>
        <begin position="12"/>
        <end position="23"/>
    </location>
</feature>
<evidence type="ECO:0000313" key="25">
    <source>
        <dbReference type="Proteomes" id="UP000054466"/>
    </source>
</evidence>
<dbReference type="InterPro" id="IPR001849">
    <property type="entry name" value="PH_domain"/>
</dbReference>
<dbReference type="InterPro" id="IPR011993">
    <property type="entry name" value="PH-like_dom_sf"/>
</dbReference>
<feature type="region of interest" description="Disordered" evidence="22">
    <location>
        <begin position="78"/>
        <end position="182"/>
    </location>
</feature>
<evidence type="ECO:0000256" key="4">
    <source>
        <dbReference type="ARBA" id="ARBA00012650"/>
    </source>
</evidence>
<dbReference type="SUPFAM" id="SSF53756">
    <property type="entry name" value="UDP-Glycosyltransferase/glycogen phosphorylase"/>
    <property type="match status" value="1"/>
</dbReference>
<evidence type="ECO:0000256" key="9">
    <source>
        <dbReference type="ARBA" id="ARBA00022679"/>
    </source>
</evidence>
<evidence type="ECO:0000256" key="22">
    <source>
        <dbReference type="SAM" id="MobiDB-lite"/>
    </source>
</evidence>
<dbReference type="EMBL" id="KN847043">
    <property type="protein sequence ID" value="KIW28592.1"/>
    <property type="molecule type" value="Genomic_DNA"/>
</dbReference>
<keyword evidence="13" id="KW-0756">Sterol biosynthesis</keyword>
<evidence type="ECO:0000256" key="11">
    <source>
        <dbReference type="ARBA" id="ARBA00022955"/>
    </source>
</evidence>
<evidence type="ECO:0000256" key="8">
    <source>
        <dbReference type="ARBA" id="ARBA00022676"/>
    </source>
</evidence>
<dbReference type="InterPro" id="IPR004276">
    <property type="entry name" value="GlycoTrans_28_N"/>
</dbReference>
<keyword evidence="16" id="KW-1207">Sterol metabolism</keyword>
<dbReference type="VEuPathDB" id="FungiDB:PV07_08244"/>
<name>A0A0D2ATR9_9EURO</name>
<dbReference type="GO" id="GO:0016906">
    <property type="term" value="F:sterol 3-beta-glucosyltransferase activity"/>
    <property type="evidence" value="ECO:0007669"/>
    <property type="project" value="UniProtKB-EC"/>
</dbReference>
<dbReference type="SMART" id="SM00233">
    <property type="entry name" value="PH"/>
    <property type="match status" value="1"/>
</dbReference>
<keyword evidence="11" id="KW-0752">Steroid biosynthesis</keyword>
<proteinExistence type="inferred from homology"/>
<dbReference type="PANTHER" id="PTHR48050:SF25">
    <property type="entry name" value="STEROL 3-BETA-GLUCOSYLTRANSFERASE"/>
    <property type="match status" value="1"/>
</dbReference>
<dbReference type="Pfam" id="PF03033">
    <property type="entry name" value="Glyco_transf_28"/>
    <property type="match status" value="1"/>
</dbReference>
<dbReference type="GO" id="GO:0016126">
    <property type="term" value="P:sterol biosynthetic process"/>
    <property type="evidence" value="ECO:0007669"/>
    <property type="project" value="UniProtKB-KW"/>
</dbReference>
<evidence type="ECO:0000256" key="16">
    <source>
        <dbReference type="ARBA" id="ARBA00023166"/>
    </source>
</evidence>
<dbReference type="InterPro" id="IPR002213">
    <property type="entry name" value="UDP_glucos_trans"/>
</dbReference>
<dbReference type="PANTHER" id="PTHR48050">
    <property type="entry name" value="STEROL 3-BETA-GLUCOSYLTRANSFERASE"/>
    <property type="match status" value="1"/>
</dbReference>
<comment type="function">
    <text evidence="21">Sterol glycosyltransferase responsible for the glycosylation of ergosterol to form ergosterol-glucoside.</text>
</comment>
<evidence type="ECO:0000256" key="7">
    <source>
        <dbReference type="ARBA" id="ARBA00022516"/>
    </source>
</evidence>
<evidence type="ECO:0000256" key="2">
    <source>
        <dbReference type="ARBA" id="ARBA00004496"/>
    </source>
</evidence>
<feature type="region of interest" description="Disordered" evidence="22">
    <location>
        <begin position="1"/>
        <end position="57"/>
    </location>
</feature>
<keyword evidence="7" id="KW-0444">Lipid biosynthesis</keyword>
<evidence type="ECO:0000259" key="23">
    <source>
        <dbReference type="PROSITE" id="PS50003"/>
    </source>
</evidence>
<feature type="compositionally biased region" description="Polar residues" evidence="22">
    <location>
        <begin position="167"/>
        <end position="176"/>
    </location>
</feature>
<evidence type="ECO:0000313" key="24">
    <source>
        <dbReference type="EMBL" id="KIW28592.1"/>
    </source>
</evidence>
<dbReference type="STRING" id="569365.A0A0D2ATR9"/>
<sequence length="1487" mass="165398">MSNLESPPSKKSGLRKLHMRHTNLNRLPSSHIPSRLRLGDDAQEDVTAPNRGSNTPAQYMNQSIFSMIAAAGSRTDFNTRFDESSDSEDEIPGEQEQTATDNASLPVASETGSREAQSTATKGEKNAGEKKGKRLSSQRLVQSLPRLSVRSMRKKEGTPRQDPSPESDVTSESSRSNPRDAPVLSRLITAEAQFQESAEGQDPMVESPTALRSRSRGESTPQTLLATRLMEIFGFEVPEPVVAEYPCWLLQSVLLQGYLYITKQHICFYAYLPKKSHTVAKTGYLSKKGRSTSKYKRYWFSLKGDVLSYYSDASNLYFPSGNIDLRYGISANLSNDKDKGKSKDCKDFSVTTDHRTYHFRADTASSAKEWVQTLQKTIFRSHNDGDSVKISLPIENIIDFEESPVVEFAETVKIRVIESEDSYAIDEYFFSFFSFGQDALNVLGSLLTEAPARRASEDVLSPTRKVEPFSSPRTRPTPHRHSSDVVAGSPRAQSSPPLKDSVRATLLPFSVGNDGRMSPRISGEFPRGHSPSRSSNEFTGEYGRASFERGRRSGSTSRLEVNKSKRTTRSPLARHHDSEDSYVQSIDKETDSSTAPLSPRAEAQMSASQILTRSDVFHQPAIHRMETLASMSTEPTRKSSDGGTILSSSPQRGDTFPIPIRGAHEPQTDRLATTQNEFLSSELEPGKTYVRNSSSPTLQDLVKAGSYPLQRAGAFADYLKSRSSSMRKLLATESMSYLEKVSGMWAGSRKHYGENEGVVPDDRGVDPEDEEANVGHGDRFRAHFALPATEKLQATYFGFLHRVLPLYGKIYISNRKFCFRSLLPGTRTKLVLPLKDIENVDKEKGFRFGYHGLVLVIRGHEELFFEFSSAEHRDDCTVTLLHSLETARYMAESGVLAKADEDDAEIAKEEHRKLQEARRTSTAGDHALVLPDTAETIYSHKDEEPSGPVLFDDPRASIINLSKPSASLRITCLTIGSRGDVQPYIALCKGLLAEGHRPRIATHAEFGPWVQKHGIDFRPVDGDPAELMRICVENGMFTYSFLREASAKFRTWIDELLTSAWAACQESDLLIESPSAMAGIHIAEALGIPYFRAFTMPWTRTRAYPHAFAVPEHKIGGAYNYYSYVMFDNVFWKAIAGQVNRWRKKELGLRSTNLDKMQPNKVPFLYNFSPHVVAPPLDYSDWVRVTGYWFLDEASDWTPPTDLTDFIKKARDDKKKLVYIGFGSIVVSDPAALTKTVVDSVLKADVRCILSKGWSDRLGDPQAVKAEVPLPPDIFQIKSAPHDWLFRQIDAACHHGGAGTTGASLRAGLPTVVKPFFGDQFFFGSRVEDLGVGICLKKVNVSLFSRALWEATHSERMIVKARLLGEQIRKENGVQTAIQAIYRDLEYARSLVRARAAIQQQGAAAAAGGAAGLTAIDLLDEGDDIEESWTFIGDESDPDIQRRMQEWDTTATGPTPVRGRAPRVSLDRARLAAMQGVEPVRKASIKR</sequence>
<dbReference type="RefSeq" id="XP_016248808.1">
    <property type="nucleotide sequence ID" value="XM_016395389.1"/>
</dbReference>
<dbReference type="SUPFAM" id="SSF50729">
    <property type="entry name" value="PH domain-like"/>
    <property type="match status" value="1"/>
</dbReference>
<keyword evidence="14" id="KW-0443">Lipid metabolism</keyword>
<evidence type="ECO:0000256" key="20">
    <source>
        <dbReference type="ARBA" id="ARBA00049453"/>
    </source>
</evidence>
<dbReference type="CDD" id="cd13215">
    <property type="entry name" value="PH-GRAM1_AGT26"/>
    <property type="match status" value="1"/>
</dbReference>
<dbReference type="EC" id="2.4.1.173" evidence="4"/>
<keyword evidence="10" id="KW-0677">Repeat</keyword>
<dbReference type="InterPro" id="IPR004182">
    <property type="entry name" value="GRAM"/>
</dbReference>
<dbReference type="CDD" id="cd13216">
    <property type="entry name" value="PH-GRAM2_AGT26"/>
    <property type="match status" value="1"/>
</dbReference>
<keyword evidence="12" id="KW-0072">Autophagy</keyword>
<reference evidence="24 25" key="1">
    <citation type="submission" date="2015-01" db="EMBL/GenBank/DDBJ databases">
        <title>The Genome Sequence of Cladophialophora immunda CBS83496.</title>
        <authorList>
            <consortium name="The Broad Institute Genomics Platform"/>
            <person name="Cuomo C."/>
            <person name="de Hoog S."/>
            <person name="Gorbushina A."/>
            <person name="Stielow B."/>
            <person name="Teixiera M."/>
            <person name="Abouelleil A."/>
            <person name="Chapman S.B."/>
            <person name="Priest M."/>
            <person name="Young S.K."/>
            <person name="Wortman J."/>
            <person name="Nusbaum C."/>
            <person name="Birren B."/>
        </authorList>
    </citation>
    <scope>NUCLEOTIDE SEQUENCE [LARGE SCALE GENOMIC DNA]</scope>
    <source>
        <strain evidence="24 25">CBS 83496</strain>
    </source>
</reference>
<evidence type="ECO:0000256" key="17">
    <source>
        <dbReference type="ARBA" id="ARBA00023221"/>
    </source>
</evidence>
<evidence type="ECO:0000256" key="19">
    <source>
        <dbReference type="ARBA" id="ARBA00047886"/>
    </source>
</evidence>
<feature type="region of interest" description="Disordered" evidence="22">
    <location>
        <begin position="194"/>
        <end position="219"/>
    </location>
</feature>
<keyword evidence="8" id="KW-0328">Glycosyltransferase</keyword>